<reference evidence="1 2" key="1">
    <citation type="submission" date="2011-10" db="EMBL/GenBank/DDBJ databases">
        <title>The Genome Sequence of Lachnospiraceae bacterium ACC2.</title>
        <authorList>
            <consortium name="The Broad Institute Genome Sequencing Platform"/>
            <person name="Earl A."/>
            <person name="Ward D."/>
            <person name="Feldgarden M."/>
            <person name="Gevers D."/>
            <person name="Sizova M."/>
            <person name="Hazen A."/>
            <person name="Epstein S."/>
            <person name="Young S.K."/>
            <person name="Zeng Q."/>
            <person name="Gargeya S."/>
            <person name="Fitzgerald M."/>
            <person name="Haas B."/>
            <person name="Abouelleil A."/>
            <person name="Alvarado L."/>
            <person name="Arachchi H.M."/>
            <person name="Berlin A."/>
            <person name="Brown A."/>
            <person name="Chapman S.B."/>
            <person name="Chen Z."/>
            <person name="Dunbar C."/>
            <person name="Freedman E."/>
            <person name="Gearin G."/>
            <person name="Goldberg J."/>
            <person name="Griggs A."/>
            <person name="Gujja S."/>
            <person name="Heiman D."/>
            <person name="Howarth C."/>
            <person name="Larson L."/>
            <person name="Lui A."/>
            <person name="MacDonald P.J.P."/>
            <person name="Montmayeur A."/>
            <person name="Murphy C."/>
            <person name="Neiman D."/>
            <person name="Pearson M."/>
            <person name="Priest M."/>
            <person name="Roberts A."/>
            <person name="Saif S."/>
            <person name="Shea T."/>
            <person name="Shenoy N."/>
            <person name="Sisk P."/>
            <person name="Stolte C."/>
            <person name="Sykes S."/>
            <person name="Wortman J."/>
            <person name="Nusbaum C."/>
            <person name="Birren B."/>
        </authorList>
    </citation>
    <scope>NUCLEOTIDE SEQUENCE [LARGE SCALE GENOMIC DNA]</scope>
    <source>
        <strain evidence="1 2">ACC2</strain>
    </source>
</reference>
<proteinExistence type="predicted"/>
<evidence type="ECO:0000313" key="1">
    <source>
        <dbReference type="EMBL" id="EHO17407.1"/>
    </source>
</evidence>
<sequence length="150" mass="17920">MNDKIVVPKLEKGRLMEYFWAVRKMPLFQRLDKITGIALLSVIVMRNTNILKSEYWNFLLEFSGLIFFVQWLLRVEQVTKLLQADDEKFLLSKEGFLMREGMRTWKNKRLLVRKDYATIVSETSSYFVFSVRDMPDEQLQQLIQWVSEGK</sequence>
<accession>A0AA36Y5R5</accession>
<gene>
    <name evidence="1" type="ORF">HMPREF9623_01006</name>
</gene>
<keyword evidence="2" id="KW-1185">Reference proteome</keyword>
<dbReference type="EMBL" id="AGEL01000006">
    <property type="protein sequence ID" value="EHO17407.1"/>
    <property type="molecule type" value="Genomic_DNA"/>
</dbReference>
<protein>
    <submittedName>
        <fullName evidence="1">Uncharacterized protein</fullName>
    </submittedName>
</protein>
<name>A0AA36Y5R5_9FIRM</name>
<dbReference type="GeneID" id="86940765"/>
<evidence type="ECO:0000313" key="2">
    <source>
        <dbReference type="Proteomes" id="UP000018466"/>
    </source>
</evidence>
<organism evidence="1 2">
    <name type="scientific">Stomatobaculum longum</name>
    <dbReference type="NCBI Taxonomy" id="796942"/>
    <lineage>
        <taxon>Bacteria</taxon>
        <taxon>Bacillati</taxon>
        <taxon>Bacillota</taxon>
        <taxon>Clostridia</taxon>
        <taxon>Lachnospirales</taxon>
        <taxon>Lachnospiraceae</taxon>
        <taxon>Stomatobaculum</taxon>
    </lineage>
</organism>
<comment type="caution">
    <text evidence="1">The sequence shown here is derived from an EMBL/GenBank/DDBJ whole genome shotgun (WGS) entry which is preliminary data.</text>
</comment>
<dbReference type="Proteomes" id="UP000018466">
    <property type="component" value="Unassembled WGS sequence"/>
</dbReference>
<dbReference type="AlphaFoldDB" id="A0AA36Y5R5"/>
<dbReference type="RefSeq" id="WP_009532839.1">
    <property type="nucleotide sequence ID" value="NZ_JH590862.1"/>
</dbReference>